<evidence type="ECO:0000313" key="1">
    <source>
        <dbReference type="EMBL" id="QPH51076.1"/>
    </source>
</evidence>
<dbReference type="AlphaFoldDB" id="A0A7S9LBE5"/>
<name>A0A7S9LBE5_9PSED</name>
<sequence length="110" mass="12200">MNSLLTFFAAAVLPLLAIALTVVAHRHVMQKWRAKIDTELTQALSTLGVTTYTLLVDKLTSPSTDRTAQVYRILLGERGDYYLFMNIGEQPGLLKPLSKERALLAVRVNG</sequence>
<gene>
    <name evidence="1" type="ORF">IZU98_10480</name>
</gene>
<protein>
    <submittedName>
        <fullName evidence="1">Uncharacterized protein</fullName>
    </submittedName>
</protein>
<reference evidence="1 2" key="1">
    <citation type="submission" date="2020-11" db="EMBL/GenBank/DDBJ databases">
        <title>Pseudomonas fulva producing VIM-24.</title>
        <authorList>
            <person name="Liu S."/>
        </authorList>
    </citation>
    <scope>NUCLEOTIDE SEQUENCE [LARGE SCALE GENOMIC DNA]</scope>
    <source>
        <strain evidence="1 2">ZDHY414</strain>
    </source>
</reference>
<proteinExistence type="predicted"/>
<evidence type="ECO:0000313" key="2">
    <source>
        <dbReference type="Proteomes" id="UP000594430"/>
    </source>
</evidence>
<dbReference type="Proteomes" id="UP000594430">
    <property type="component" value="Chromosome"/>
</dbReference>
<dbReference type="RefSeq" id="WP_059184050.1">
    <property type="nucleotide sequence ID" value="NZ_BQHM01000033.1"/>
</dbReference>
<organism evidence="1 2">
    <name type="scientific">Pseudomonas fulva</name>
    <dbReference type="NCBI Taxonomy" id="47880"/>
    <lineage>
        <taxon>Bacteria</taxon>
        <taxon>Pseudomonadati</taxon>
        <taxon>Pseudomonadota</taxon>
        <taxon>Gammaproteobacteria</taxon>
        <taxon>Pseudomonadales</taxon>
        <taxon>Pseudomonadaceae</taxon>
        <taxon>Pseudomonas</taxon>
    </lineage>
</organism>
<dbReference type="EMBL" id="CP064946">
    <property type="protein sequence ID" value="QPH51076.1"/>
    <property type="molecule type" value="Genomic_DNA"/>
</dbReference>
<accession>A0A7S9LBE5</accession>